<gene>
    <name evidence="1" type="ORF">FIBRA_06936</name>
</gene>
<dbReference type="OrthoDB" id="3236701at2759"/>
<organism evidence="1 2">
    <name type="scientific">Fibroporia radiculosa</name>
    <dbReference type="NCBI Taxonomy" id="599839"/>
    <lineage>
        <taxon>Eukaryota</taxon>
        <taxon>Fungi</taxon>
        <taxon>Dikarya</taxon>
        <taxon>Basidiomycota</taxon>
        <taxon>Agaricomycotina</taxon>
        <taxon>Agaricomycetes</taxon>
        <taxon>Polyporales</taxon>
        <taxon>Fibroporiaceae</taxon>
        <taxon>Fibroporia</taxon>
    </lineage>
</organism>
<accession>J4IBJ0</accession>
<keyword evidence="2" id="KW-1185">Reference proteome</keyword>
<evidence type="ECO:0000313" key="2">
    <source>
        <dbReference type="Proteomes" id="UP000006352"/>
    </source>
</evidence>
<dbReference type="AlphaFoldDB" id="J4IBJ0"/>
<name>J4IBJ0_9APHY</name>
<dbReference type="HOGENOM" id="CLU_1948849_0_0_1"/>
<reference evidence="1 2" key="1">
    <citation type="journal article" date="2012" name="Appl. Environ. Microbiol.">
        <title>Short-read sequencing for genomic analysis of the brown rot fungus Fibroporia radiculosa.</title>
        <authorList>
            <person name="Tang J.D."/>
            <person name="Perkins A.D."/>
            <person name="Sonstegard T.S."/>
            <person name="Schroeder S.G."/>
            <person name="Burgess S.C."/>
            <person name="Diehl S.V."/>
        </authorList>
    </citation>
    <scope>NUCLEOTIDE SEQUENCE [LARGE SCALE GENOMIC DNA]</scope>
    <source>
        <strain evidence="1 2">TFFH 294</strain>
    </source>
</reference>
<protein>
    <submittedName>
        <fullName evidence="1">Uncharacterized protein</fullName>
    </submittedName>
</protein>
<dbReference type="Proteomes" id="UP000006352">
    <property type="component" value="Unassembled WGS sequence"/>
</dbReference>
<evidence type="ECO:0000313" key="1">
    <source>
        <dbReference type="EMBL" id="CCM04746.1"/>
    </source>
</evidence>
<dbReference type="GeneID" id="24099657"/>
<dbReference type="EMBL" id="HE797166">
    <property type="protein sequence ID" value="CCM04746.1"/>
    <property type="molecule type" value="Genomic_DNA"/>
</dbReference>
<dbReference type="InParanoid" id="J4IBJ0"/>
<dbReference type="RefSeq" id="XP_012184029.1">
    <property type="nucleotide sequence ID" value="XM_012328639.1"/>
</dbReference>
<proteinExistence type="predicted"/>
<sequence length="129" mass="14034">MSTVILMLSRRLAMWPEIRRPHAPPSVFGRTIPPARTVSNTANAFLPEPKEFKVLLDNQTLYITEDLATALGWTPAGSAASTQLSLSGWAPHYFAITPAGTASDRLARATVASSRSPNAKVVLDYLKDR</sequence>